<evidence type="ECO:0000313" key="2">
    <source>
        <dbReference type="Proteomes" id="UP001500751"/>
    </source>
</evidence>
<reference evidence="2" key="1">
    <citation type="journal article" date="2019" name="Int. J. Syst. Evol. Microbiol.">
        <title>The Global Catalogue of Microorganisms (GCM) 10K type strain sequencing project: providing services to taxonomists for standard genome sequencing and annotation.</title>
        <authorList>
            <consortium name="The Broad Institute Genomics Platform"/>
            <consortium name="The Broad Institute Genome Sequencing Center for Infectious Disease"/>
            <person name="Wu L."/>
            <person name="Ma J."/>
        </authorList>
    </citation>
    <scope>NUCLEOTIDE SEQUENCE [LARGE SCALE GENOMIC DNA]</scope>
    <source>
        <strain evidence="2">JCM 16014</strain>
    </source>
</reference>
<comment type="caution">
    <text evidence="1">The sequence shown here is derived from an EMBL/GenBank/DDBJ whole genome shotgun (WGS) entry which is preliminary data.</text>
</comment>
<dbReference type="Proteomes" id="UP001500751">
    <property type="component" value="Unassembled WGS sequence"/>
</dbReference>
<dbReference type="RefSeq" id="WP_344664530.1">
    <property type="nucleotide sequence ID" value="NZ_BAAAQN010000005.1"/>
</dbReference>
<evidence type="ECO:0000313" key="1">
    <source>
        <dbReference type="EMBL" id="GAA2018008.1"/>
    </source>
</evidence>
<keyword evidence="2" id="KW-1185">Reference proteome</keyword>
<gene>
    <name evidence="1" type="ORF">GCM10009839_12540</name>
</gene>
<sequence>MTETLTAFDRIRIERLVWSLDQRLYDLPRRSRIAKRREVRANLIAASGDHGAREALRRIGSSQALAREYLGAELGDGPRHSWISATYFAVLTPLVLDFALGEVATAYGKGLVASHSVTSGTFTWSGVSYLQSPLTFTVKLGHVTSQVGGAWTPWVYAGWAVGVVLVGRLWRLLPPAKRRAGTMAGAAAVEG</sequence>
<proteinExistence type="predicted"/>
<protein>
    <submittedName>
        <fullName evidence="1">Uncharacterized protein</fullName>
    </submittedName>
</protein>
<name>A0ABP5F6C9_9ACTN</name>
<dbReference type="EMBL" id="BAAAQN010000005">
    <property type="protein sequence ID" value="GAA2018008.1"/>
    <property type="molecule type" value="Genomic_DNA"/>
</dbReference>
<organism evidence="1 2">
    <name type="scientific">Catenulispora yoronensis</name>
    <dbReference type="NCBI Taxonomy" id="450799"/>
    <lineage>
        <taxon>Bacteria</taxon>
        <taxon>Bacillati</taxon>
        <taxon>Actinomycetota</taxon>
        <taxon>Actinomycetes</taxon>
        <taxon>Catenulisporales</taxon>
        <taxon>Catenulisporaceae</taxon>
        <taxon>Catenulispora</taxon>
    </lineage>
</organism>
<accession>A0ABP5F6C9</accession>